<evidence type="ECO:0000313" key="12">
    <source>
        <dbReference type="EMBL" id="TCO84284.1"/>
    </source>
</evidence>
<accession>A0A4R2LCL6</accession>
<keyword evidence="8 10" id="KW-0408">Iron</keyword>
<evidence type="ECO:0000256" key="9">
    <source>
        <dbReference type="ARBA" id="ARBA00023014"/>
    </source>
</evidence>
<evidence type="ECO:0000256" key="1">
    <source>
        <dbReference type="ARBA" id="ARBA00001966"/>
    </source>
</evidence>
<dbReference type="GO" id="GO:0009055">
    <property type="term" value="F:electron transfer activity"/>
    <property type="evidence" value="ECO:0007669"/>
    <property type="project" value="UniProtKB-UniRule"/>
</dbReference>
<evidence type="ECO:0000256" key="10">
    <source>
        <dbReference type="RuleBase" id="RU365098"/>
    </source>
</evidence>
<dbReference type="InterPro" id="IPR017896">
    <property type="entry name" value="4Fe4S_Fe-S-bd"/>
</dbReference>
<evidence type="ECO:0000259" key="11">
    <source>
        <dbReference type="PROSITE" id="PS51379"/>
    </source>
</evidence>
<dbReference type="PROSITE" id="PS51379">
    <property type="entry name" value="4FE4S_FER_2"/>
    <property type="match status" value="2"/>
</dbReference>
<dbReference type="PANTHER" id="PTHR24960:SF79">
    <property type="entry name" value="PHOTOSYSTEM I IRON-SULFUR CENTER"/>
    <property type="match status" value="1"/>
</dbReference>
<dbReference type="OrthoDB" id="9803397at2"/>
<evidence type="ECO:0000256" key="8">
    <source>
        <dbReference type="ARBA" id="ARBA00023004"/>
    </source>
</evidence>
<dbReference type="RefSeq" id="WP_132091984.1">
    <property type="nucleotide sequence ID" value="NZ_JANKAQ010000009.1"/>
</dbReference>
<keyword evidence="5 10" id="KW-0004">4Fe-4S</keyword>
<dbReference type="InterPro" id="IPR050157">
    <property type="entry name" value="PSI_iron-sulfur_center"/>
</dbReference>
<comment type="function">
    <text evidence="2 10">Ferredoxins are iron-sulfur proteins that transfer electrons in a wide variety of metabolic reactions.</text>
</comment>
<evidence type="ECO:0000256" key="2">
    <source>
        <dbReference type="ARBA" id="ARBA00003532"/>
    </source>
</evidence>
<keyword evidence="7 10" id="KW-0249">Electron transport</keyword>
<evidence type="ECO:0000313" key="13">
    <source>
        <dbReference type="Proteomes" id="UP000295711"/>
    </source>
</evidence>
<dbReference type="GO" id="GO:0046872">
    <property type="term" value="F:metal ion binding"/>
    <property type="evidence" value="ECO:0007669"/>
    <property type="project" value="UniProtKB-UniRule"/>
</dbReference>
<keyword evidence="6 10" id="KW-0479">Metal-binding</keyword>
<dbReference type="GO" id="GO:0005737">
    <property type="term" value="C:cytoplasm"/>
    <property type="evidence" value="ECO:0007669"/>
    <property type="project" value="TreeGrafter"/>
</dbReference>
<reference evidence="12 13" key="1">
    <citation type="submission" date="2019-03" db="EMBL/GenBank/DDBJ databases">
        <title>Genomic Encyclopedia of Type Strains, Phase IV (KMG-IV): sequencing the most valuable type-strain genomes for metagenomic binning, comparative biology and taxonomic classification.</title>
        <authorList>
            <person name="Goeker M."/>
        </authorList>
    </citation>
    <scope>NUCLEOTIDE SEQUENCE [LARGE SCALE GENOMIC DNA]</scope>
    <source>
        <strain evidence="12 13">DSM 28559</strain>
    </source>
</reference>
<evidence type="ECO:0000256" key="3">
    <source>
        <dbReference type="ARBA" id="ARBA00013529"/>
    </source>
</evidence>
<feature type="domain" description="4Fe-4S ferredoxin-type" evidence="11">
    <location>
        <begin position="1"/>
        <end position="28"/>
    </location>
</feature>
<keyword evidence="9 10" id="KW-0411">Iron-sulfur</keyword>
<evidence type="ECO:0000256" key="4">
    <source>
        <dbReference type="ARBA" id="ARBA00022448"/>
    </source>
</evidence>
<dbReference type="GO" id="GO:0051539">
    <property type="term" value="F:4 iron, 4 sulfur cluster binding"/>
    <property type="evidence" value="ECO:0007669"/>
    <property type="project" value="UniProtKB-UniRule"/>
</dbReference>
<dbReference type="PROSITE" id="PS00198">
    <property type="entry name" value="4FE4S_FER_1"/>
    <property type="match status" value="1"/>
</dbReference>
<protein>
    <recommendedName>
        <fullName evidence="3 10">Ferredoxin</fullName>
    </recommendedName>
</protein>
<dbReference type="Proteomes" id="UP000295711">
    <property type="component" value="Unassembled WGS sequence"/>
</dbReference>
<feature type="domain" description="4Fe-4S ferredoxin-type" evidence="11">
    <location>
        <begin position="29"/>
        <end position="57"/>
    </location>
</feature>
<dbReference type="Gene3D" id="3.30.70.20">
    <property type="match status" value="1"/>
</dbReference>
<dbReference type="Pfam" id="PF13187">
    <property type="entry name" value="Fer4_9"/>
    <property type="match status" value="1"/>
</dbReference>
<dbReference type="EMBL" id="SLXA01000008">
    <property type="protein sequence ID" value="TCO84284.1"/>
    <property type="molecule type" value="Genomic_DNA"/>
</dbReference>
<keyword evidence="4 10" id="KW-0813">Transport</keyword>
<organism evidence="12 13">
    <name type="scientific">Frisingicoccus caecimuris</name>
    <dbReference type="NCBI Taxonomy" id="1796636"/>
    <lineage>
        <taxon>Bacteria</taxon>
        <taxon>Bacillati</taxon>
        <taxon>Bacillota</taxon>
        <taxon>Clostridia</taxon>
        <taxon>Lachnospirales</taxon>
        <taxon>Lachnospiraceae</taxon>
        <taxon>Frisingicoccus</taxon>
    </lineage>
</organism>
<sequence length="57" mass="5596">MAYVISSDCVSCGACAGECPVGAIVEGDGKYEIKADDCIDCGTCAGTCPTGAISQAD</sequence>
<dbReference type="InterPro" id="IPR017900">
    <property type="entry name" value="4Fe4S_Fe_S_CS"/>
</dbReference>
<dbReference type="PRINTS" id="PR00354">
    <property type="entry name" value="7FE8SFRDOXIN"/>
</dbReference>
<keyword evidence="13" id="KW-1185">Reference proteome</keyword>
<evidence type="ECO:0000256" key="7">
    <source>
        <dbReference type="ARBA" id="ARBA00022982"/>
    </source>
</evidence>
<dbReference type="InterPro" id="IPR000813">
    <property type="entry name" value="7Fe_ferredoxin"/>
</dbReference>
<proteinExistence type="predicted"/>
<gene>
    <name evidence="12" type="ORF">EV212_10842</name>
</gene>
<name>A0A4R2LCL6_9FIRM</name>
<evidence type="ECO:0000256" key="6">
    <source>
        <dbReference type="ARBA" id="ARBA00022723"/>
    </source>
</evidence>
<comment type="caution">
    <text evidence="12">The sequence shown here is derived from an EMBL/GenBank/DDBJ whole genome shotgun (WGS) entry which is preliminary data.</text>
</comment>
<dbReference type="SUPFAM" id="SSF54862">
    <property type="entry name" value="4Fe-4S ferredoxins"/>
    <property type="match status" value="1"/>
</dbReference>
<evidence type="ECO:0000256" key="5">
    <source>
        <dbReference type="ARBA" id="ARBA00022485"/>
    </source>
</evidence>
<dbReference type="AlphaFoldDB" id="A0A4R2LCL6"/>
<dbReference type="PANTHER" id="PTHR24960">
    <property type="entry name" value="PHOTOSYSTEM I IRON-SULFUR CENTER-RELATED"/>
    <property type="match status" value="1"/>
</dbReference>
<comment type="cofactor">
    <cofactor evidence="1 10">
        <name>[4Fe-4S] cluster</name>
        <dbReference type="ChEBI" id="CHEBI:49883"/>
    </cofactor>
</comment>